<feature type="region of interest" description="Disordered" evidence="2">
    <location>
        <begin position="571"/>
        <end position="674"/>
    </location>
</feature>
<dbReference type="GO" id="GO:0003676">
    <property type="term" value="F:nucleic acid binding"/>
    <property type="evidence" value="ECO:0007669"/>
    <property type="project" value="UniProtKB-UniRule"/>
</dbReference>
<reference evidence="5 6" key="1">
    <citation type="journal article" date="2024" name="Nat. Commun.">
        <title>Phylogenomics reveals the evolutionary origins of lichenization in chlorophyte algae.</title>
        <authorList>
            <person name="Puginier C."/>
            <person name="Libourel C."/>
            <person name="Otte J."/>
            <person name="Skaloud P."/>
            <person name="Haon M."/>
            <person name="Grisel S."/>
            <person name="Petersen M."/>
            <person name="Berrin J.G."/>
            <person name="Delaux P.M."/>
            <person name="Dal Grande F."/>
            <person name="Keller J."/>
        </authorList>
    </citation>
    <scope>NUCLEOTIDE SEQUENCE [LARGE SCALE GENOMIC DNA]</scope>
    <source>
        <strain evidence="5 6">SAG 2036</strain>
    </source>
</reference>
<dbReference type="EMBL" id="JALJOQ010000056">
    <property type="protein sequence ID" value="KAK9803779.1"/>
    <property type="molecule type" value="Genomic_DNA"/>
</dbReference>
<feature type="compositionally biased region" description="Low complexity" evidence="2">
    <location>
        <begin position="655"/>
        <end position="664"/>
    </location>
</feature>
<dbReference type="Gene3D" id="3.30.1370.50">
    <property type="entry name" value="R3H-like domain"/>
    <property type="match status" value="1"/>
</dbReference>
<protein>
    <recommendedName>
        <fullName evidence="7">SUZ domain-containing protein</fullName>
    </recommendedName>
</protein>
<gene>
    <name evidence="5" type="ORF">WJX73_006072</name>
</gene>
<feature type="domain" description="SUZ" evidence="4">
    <location>
        <begin position="176"/>
        <end position="259"/>
    </location>
</feature>
<dbReference type="PANTHER" id="PTHR15672:SF8">
    <property type="entry name" value="PROTEIN ENCORE"/>
    <property type="match status" value="1"/>
</dbReference>
<keyword evidence="6" id="KW-1185">Reference proteome</keyword>
<accession>A0AAW1P4W4</accession>
<feature type="region of interest" description="Disordered" evidence="2">
    <location>
        <begin position="177"/>
        <end position="385"/>
    </location>
</feature>
<dbReference type="AlphaFoldDB" id="A0AAW1P4W4"/>
<evidence type="ECO:0000256" key="2">
    <source>
        <dbReference type="SAM" id="MobiDB-lite"/>
    </source>
</evidence>
<dbReference type="InterPro" id="IPR001374">
    <property type="entry name" value="R3H_dom"/>
</dbReference>
<dbReference type="Proteomes" id="UP001465755">
    <property type="component" value="Unassembled WGS sequence"/>
</dbReference>
<feature type="compositionally biased region" description="Basic and acidic residues" evidence="2">
    <location>
        <begin position="235"/>
        <end position="251"/>
    </location>
</feature>
<feature type="compositionally biased region" description="Polar residues" evidence="2">
    <location>
        <begin position="208"/>
        <end position="224"/>
    </location>
</feature>
<keyword evidence="1" id="KW-0597">Phosphoprotein</keyword>
<feature type="compositionally biased region" description="Basic and acidic residues" evidence="2">
    <location>
        <begin position="584"/>
        <end position="595"/>
    </location>
</feature>
<dbReference type="InterPro" id="IPR024771">
    <property type="entry name" value="SUZ"/>
</dbReference>
<feature type="compositionally biased region" description="Low complexity" evidence="2">
    <location>
        <begin position="63"/>
        <end position="77"/>
    </location>
</feature>
<dbReference type="InterPro" id="IPR051937">
    <property type="entry name" value="R3H_domain_containing"/>
</dbReference>
<sequence length="674" mass="70925">MAANVESWEDRDREPLPDSLPLEQLSIAPASDAPSTSATQTAAVPEPVAMERVMPAVRPQGLSSARSSGSVTASSGSKPAPHASHIDAAVKDALMTPKVRVTVLRFCTEIEQFLNDPDQQVMTFSDTLSSYQRLLAHRVAQHYGLETTTIDAADSNVKVRGMKGPNTRMPQVKLASINSSNQSRWEPRDPAHANGDGAFRQHHPSNMKLLTSSKSSQRPPSANGTIAAMTPAQRPPDRSYKERQQDYERARSRIFPSGPDTPSSAPAAANSNSSTSQSAPTATTTATPIPTSAPAPVHASRPRLPNSNPKAPHLHGPGRDLSSGLSGASPPANSPGNNSHNSRRGPPVDGGDQKALFRNRDEEMRDPDFQRDHNRFQPNFAPTYLDHSAQGPGMYMQRSYNSEFPTLGGSPHQGGGMPIKGPMPPPGLPPGVQAMAGPHSLGMSFPGMPMLGPHMVPIGPDGTVMSMPNGMAPGYGPQMSVPYAVFPGMGGGMQIPHMQMSAAGLQGMMMPAGMQYGMPFHPGTLPYSVQRPGSMNGMEGLNRHGMQSMGMLPQGAVPVYGPAYAHPAQQMAVHSGGPRPSMTHMDRGAHGRDNVPQRGVGRNFAMASAHSGANNHTASQRASSAGSTGSSAPRQRPGHTVAPPAPPQAPPPTSTPASNTPVSSKAAPAEAEQH</sequence>
<dbReference type="InterPro" id="IPR036867">
    <property type="entry name" value="R3H_dom_sf"/>
</dbReference>
<dbReference type="CDD" id="cd02642">
    <property type="entry name" value="R3H_encore_like"/>
    <property type="match status" value="1"/>
</dbReference>
<feature type="compositionally biased region" description="Low complexity" evidence="2">
    <location>
        <begin position="28"/>
        <end position="45"/>
    </location>
</feature>
<evidence type="ECO:0008006" key="7">
    <source>
        <dbReference type="Google" id="ProtNLM"/>
    </source>
</evidence>
<name>A0AAW1P4W4_9CHLO</name>
<feature type="compositionally biased region" description="Low complexity" evidence="2">
    <location>
        <begin position="617"/>
        <end position="632"/>
    </location>
</feature>
<feature type="region of interest" description="Disordered" evidence="2">
    <location>
        <begin position="1"/>
        <end position="83"/>
    </location>
</feature>
<evidence type="ECO:0000259" key="3">
    <source>
        <dbReference type="PROSITE" id="PS51061"/>
    </source>
</evidence>
<organism evidence="5 6">
    <name type="scientific">Symbiochloris irregularis</name>
    <dbReference type="NCBI Taxonomy" id="706552"/>
    <lineage>
        <taxon>Eukaryota</taxon>
        <taxon>Viridiplantae</taxon>
        <taxon>Chlorophyta</taxon>
        <taxon>core chlorophytes</taxon>
        <taxon>Trebouxiophyceae</taxon>
        <taxon>Trebouxiales</taxon>
        <taxon>Trebouxiaceae</taxon>
        <taxon>Symbiochloris</taxon>
    </lineage>
</organism>
<dbReference type="PROSITE" id="PS51673">
    <property type="entry name" value="SUZ"/>
    <property type="match status" value="1"/>
</dbReference>
<dbReference type="PROSITE" id="PS51061">
    <property type="entry name" value="R3H"/>
    <property type="match status" value="1"/>
</dbReference>
<feature type="compositionally biased region" description="Low complexity" evidence="2">
    <location>
        <begin position="256"/>
        <end position="296"/>
    </location>
</feature>
<dbReference type="Pfam" id="PF01424">
    <property type="entry name" value="R3H"/>
    <property type="match status" value="1"/>
</dbReference>
<evidence type="ECO:0000259" key="4">
    <source>
        <dbReference type="PROSITE" id="PS51673"/>
    </source>
</evidence>
<evidence type="ECO:0000256" key="1">
    <source>
        <dbReference type="ARBA" id="ARBA00022553"/>
    </source>
</evidence>
<feature type="compositionally biased region" description="Basic and acidic residues" evidence="2">
    <location>
        <begin position="358"/>
        <end position="375"/>
    </location>
</feature>
<dbReference type="Pfam" id="PF12752">
    <property type="entry name" value="SUZ"/>
    <property type="match status" value="1"/>
</dbReference>
<proteinExistence type="predicted"/>
<comment type="caution">
    <text evidence="5">The sequence shown here is derived from an EMBL/GenBank/DDBJ whole genome shotgun (WGS) entry which is preliminary data.</text>
</comment>
<dbReference type="SUPFAM" id="SSF82708">
    <property type="entry name" value="R3H domain"/>
    <property type="match status" value="1"/>
</dbReference>
<evidence type="ECO:0000313" key="6">
    <source>
        <dbReference type="Proteomes" id="UP001465755"/>
    </source>
</evidence>
<feature type="domain" description="R3H" evidence="3">
    <location>
        <begin position="100"/>
        <end position="164"/>
    </location>
</feature>
<dbReference type="PANTHER" id="PTHR15672">
    <property type="entry name" value="CAMP-REGULATED PHOSPHOPROTEIN 21 RELATED R3H DOMAIN CONTAINING PROTEIN"/>
    <property type="match status" value="1"/>
</dbReference>
<feature type="compositionally biased region" description="Pro residues" evidence="2">
    <location>
        <begin position="643"/>
        <end position="654"/>
    </location>
</feature>
<evidence type="ECO:0000313" key="5">
    <source>
        <dbReference type="EMBL" id="KAK9803779.1"/>
    </source>
</evidence>